<protein>
    <submittedName>
        <fullName evidence="1">Uncharacterized protein</fullName>
    </submittedName>
</protein>
<evidence type="ECO:0000313" key="2">
    <source>
        <dbReference type="Proteomes" id="UP001431783"/>
    </source>
</evidence>
<name>A0AAW1TQN7_9CUCU</name>
<comment type="caution">
    <text evidence="1">The sequence shown here is derived from an EMBL/GenBank/DDBJ whole genome shotgun (WGS) entry which is preliminary data.</text>
</comment>
<dbReference type="Proteomes" id="UP001431783">
    <property type="component" value="Unassembled WGS sequence"/>
</dbReference>
<dbReference type="EMBL" id="JARQZJ010000002">
    <property type="protein sequence ID" value="KAK9870080.1"/>
    <property type="molecule type" value="Genomic_DNA"/>
</dbReference>
<keyword evidence="2" id="KW-1185">Reference proteome</keyword>
<organism evidence="1 2">
    <name type="scientific">Henosepilachna vigintioctopunctata</name>
    <dbReference type="NCBI Taxonomy" id="420089"/>
    <lineage>
        <taxon>Eukaryota</taxon>
        <taxon>Metazoa</taxon>
        <taxon>Ecdysozoa</taxon>
        <taxon>Arthropoda</taxon>
        <taxon>Hexapoda</taxon>
        <taxon>Insecta</taxon>
        <taxon>Pterygota</taxon>
        <taxon>Neoptera</taxon>
        <taxon>Endopterygota</taxon>
        <taxon>Coleoptera</taxon>
        <taxon>Polyphaga</taxon>
        <taxon>Cucujiformia</taxon>
        <taxon>Coccinelloidea</taxon>
        <taxon>Coccinellidae</taxon>
        <taxon>Epilachninae</taxon>
        <taxon>Epilachnini</taxon>
        <taxon>Henosepilachna</taxon>
    </lineage>
</organism>
<proteinExistence type="predicted"/>
<dbReference type="AlphaFoldDB" id="A0AAW1TQN7"/>
<evidence type="ECO:0000313" key="1">
    <source>
        <dbReference type="EMBL" id="KAK9870080.1"/>
    </source>
</evidence>
<accession>A0AAW1TQN7</accession>
<gene>
    <name evidence="1" type="ORF">WA026_006176</name>
</gene>
<reference evidence="1 2" key="1">
    <citation type="submission" date="2023-03" db="EMBL/GenBank/DDBJ databases">
        <title>Genome insight into feeding habits of ladybird beetles.</title>
        <authorList>
            <person name="Li H.-S."/>
            <person name="Huang Y.-H."/>
            <person name="Pang H."/>
        </authorList>
    </citation>
    <scope>NUCLEOTIDE SEQUENCE [LARGE SCALE GENOMIC DNA]</scope>
    <source>
        <strain evidence="1">SYSU_2023b</strain>
        <tissue evidence="1">Whole body</tissue>
    </source>
</reference>
<sequence length="1159" mass="137921">MAEDFIEKFHDLKGTILKEKKKSLFLLLDSHKSFHTDENMLKEINQNLIPKTYLEEIYKLEFLLYFRRTSDLLEVLKNGNDIAASKIIRQPWFIEGLFKDMKCEEFVQNVFPRLSIVVRSKILKQILKLQNDQLINALFDRLLEIYGLEPAIILLPGCSNDKIKDILLKRGLNLSNTQLKLLHDKDPSLINFYYEEYHRKGGDIHRLSNFSTYLSRKDPALYVNLLLKYEFFACQLGRRITKQFVSENKEAILKDPQKYLDMHIFHKNAFVSELGVDFQKFLTATFPRKLSDLMSSAAFHLLSYYPKSKRYNLYRTVFEDVYKESLLENKNFITENLLEVIPDVEEREKWVEKFENQVEYIKYKRSSVAVVELKEQLKRCDDIKLREKLLEYIVTSCSINNDYDALLDILKLFLKRFRNTDGTVLYNFLRVIYDKFKLNELTDEHWKYIHEIILIQDIRDLPIHNPIVLEFSKYLYKNGEDFGKMVDIYLKSRNFSLRNIKFKDDSFKDVTFQREFLKDALKQNRYKPHSSNSSVEITLAIRDWNKRHPDDLILVSGNKQVVEYVKKSIVDVQWHYHASDELLSMKYLVCRENVLTEFVNVYFNRMDNLENITMTKWFLKFKPDILILEEHIDHVVECLNIKTRFYLMKYLRKYEHLGLVQKISSYYLKKLRDINDDRKDEIAHLLASILPKSDYLKLLDEYVPKFEKLDLMTASLEEKNIHKIQIALAKSVRFSTCHLDALPILLKYCKVDLFQPSLFSLYSCFNRIPEKSLKNVLDHLLKSPVSRRKHSIFLAALVFPLQTNREITDRLLENDENESIRKHLFTSTYKYFLKNPEENFWHILETYMEHLTLYERESLNLLADVHVIPEKYKSKFMEKVCKVFDGLELKENSKARQSMKVHYDKLFESVTDDDIRSLSTDLCIDIIGKKLFDGEYRSNSSCVNFTIKFLLYAPNMRENVQNVLKIMELYKKEHWDTSFGEVAKHAIYGICENIFIKTMTIEEQIISIPENFSSIFAEEWKKVFSLDDTLEEHLMLDFMILKYTNNKDDENFYARRITQMFTYLRDKYGDLIIEVYREFLSKSLRELLGGQNYDVKLMKLSAKMLEIDSSLPNNLLVIPLLPQYQHGCEFDKNFTYVMKKVQSSKGIQRVFINRYFKKC</sequence>